<protein>
    <submittedName>
        <fullName evidence="1">Acetoacetyl-CoA reductase</fullName>
    </submittedName>
</protein>
<gene>
    <name evidence="1" type="ORF">AWB68_08083</name>
</gene>
<accession>A0A158KZP7</accession>
<keyword evidence="2" id="KW-1185">Reference proteome</keyword>
<evidence type="ECO:0000313" key="1">
    <source>
        <dbReference type="EMBL" id="SAL86594.1"/>
    </source>
</evidence>
<dbReference type="OrthoDB" id="9802564at2"/>
<dbReference type="InterPro" id="IPR036291">
    <property type="entry name" value="NAD(P)-bd_dom_sf"/>
</dbReference>
<comment type="caution">
    <text evidence="1">The sequence shown here is derived from an EMBL/GenBank/DDBJ whole genome shotgun (WGS) entry which is preliminary data.</text>
</comment>
<dbReference type="RefSeq" id="WP_087649841.1">
    <property type="nucleotide sequence ID" value="NZ_FCON02000235.1"/>
</dbReference>
<dbReference type="Proteomes" id="UP000054770">
    <property type="component" value="Unassembled WGS sequence"/>
</dbReference>
<dbReference type="Pfam" id="PF00106">
    <property type="entry name" value="adh_short"/>
    <property type="match status" value="1"/>
</dbReference>
<proteinExistence type="predicted"/>
<evidence type="ECO:0000313" key="2">
    <source>
        <dbReference type="Proteomes" id="UP000054770"/>
    </source>
</evidence>
<organism evidence="1 2">
    <name type="scientific">Caballeronia choica</name>
    <dbReference type="NCBI Taxonomy" id="326476"/>
    <lineage>
        <taxon>Bacteria</taxon>
        <taxon>Pseudomonadati</taxon>
        <taxon>Pseudomonadota</taxon>
        <taxon>Betaproteobacteria</taxon>
        <taxon>Burkholderiales</taxon>
        <taxon>Burkholderiaceae</taxon>
        <taxon>Caballeronia</taxon>
    </lineage>
</organism>
<dbReference type="Gene3D" id="3.40.50.720">
    <property type="entry name" value="NAD(P)-binding Rossmann-like Domain"/>
    <property type="match status" value="1"/>
</dbReference>
<dbReference type="SUPFAM" id="SSF51735">
    <property type="entry name" value="NAD(P)-binding Rossmann-fold domains"/>
    <property type="match status" value="1"/>
</dbReference>
<name>A0A158KZP7_9BURK</name>
<dbReference type="EMBL" id="FCON02000235">
    <property type="protein sequence ID" value="SAL86594.1"/>
    <property type="molecule type" value="Genomic_DNA"/>
</dbReference>
<reference evidence="1" key="1">
    <citation type="submission" date="2016-01" db="EMBL/GenBank/DDBJ databases">
        <authorList>
            <person name="Peeters C."/>
        </authorList>
    </citation>
    <scope>NUCLEOTIDE SEQUENCE [LARGE SCALE GENOMIC DNA]</scope>
    <source>
        <strain evidence="1">LMG 22940</strain>
    </source>
</reference>
<dbReference type="AlphaFoldDB" id="A0A158KZP7"/>
<sequence length="114" mass="12905">MRNQTVFGKAFAEETITPSRRGVSRRLHDAGMTVVMRVSQRNDHVAKWLAQRNDNGRRFHVQVVDAADFDSCAECDQRVINDVGVVDMFIIVGRVERGFGRIVNIGCTTGRKKR</sequence>
<dbReference type="InterPro" id="IPR002347">
    <property type="entry name" value="SDR_fam"/>
</dbReference>